<protein>
    <recommendedName>
        <fullName evidence="3">Addiction module protein</fullName>
    </recommendedName>
</protein>
<dbReference type="Pfam" id="PF09720">
    <property type="entry name" value="Unstab_antitox"/>
    <property type="match status" value="1"/>
</dbReference>
<dbReference type="RefSeq" id="WP_188666935.1">
    <property type="nucleotide sequence ID" value="NZ_BMJI01000003.1"/>
</dbReference>
<dbReference type="EMBL" id="BMJI01000003">
    <property type="protein sequence ID" value="GGC84886.1"/>
    <property type="molecule type" value="Genomic_DNA"/>
</dbReference>
<organism evidence="1 2">
    <name type="scientific">Tersicoccus solisilvae</name>
    <dbReference type="NCBI Taxonomy" id="1882339"/>
    <lineage>
        <taxon>Bacteria</taxon>
        <taxon>Bacillati</taxon>
        <taxon>Actinomycetota</taxon>
        <taxon>Actinomycetes</taxon>
        <taxon>Micrococcales</taxon>
        <taxon>Micrococcaceae</taxon>
        <taxon>Tersicoccus</taxon>
    </lineage>
</organism>
<name>A0ABQ1NWM4_9MICC</name>
<accession>A0ABQ1NWM4</accession>
<evidence type="ECO:0000313" key="1">
    <source>
        <dbReference type="EMBL" id="GGC84886.1"/>
    </source>
</evidence>
<dbReference type="InterPro" id="IPR013406">
    <property type="entry name" value="CHP02574_addiction_mod"/>
</dbReference>
<evidence type="ECO:0008006" key="3">
    <source>
        <dbReference type="Google" id="ProtNLM"/>
    </source>
</evidence>
<sequence length="93" mass="10553">MSVHRRRLGAWHGRLRKVSQAGLHLEPRERTAIARRLLASVRPDDDDAQPDVDAAWRDEIGRRVDDVVNGDVELSSFEQTRSGAGDLLNDLRR</sequence>
<keyword evidence="2" id="KW-1185">Reference proteome</keyword>
<gene>
    <name evidence="1" type="ORF">GCM10011512_09670</name>
</gene>
<evidence type="ECO:0000313" key="2">
    <source>
        <dbReference type="Proteomes" id="UP000597761"/>
    </source>
</evidence>
<comment type="caution">
    <text evidence="1">The sequence shown here is derived from an EMBL/GenBank/DDBJ whole genome shotgun (WGS) entry which is preliminary data.</text>
</comment>
<reference evidence="2" key="1">
    <citation type="journal article" date="2019" name="Int. J. Syst. Evol. Microbiol.">
        <title>The Global Catalogue of Microorganisms (GCM) 10K type strain sequencing project: providing services to taxonomists for standard genome sequencing and annotation.</title>
        <authorList>
            <consortium name="The Broad Institute Genomics Platform"/>
            <consortium name="The Broad Institute Genome Sequencing Center for Infectious Disease"/>
            <person name="Wu L."/>
            <person name="Ma J."/>
        </authorList>
    </citation>
    <scope>NUCLEOTIDE SEQUENCE [LARGE SCALE GENOMIC DNA]</scope>
    <source>
        <strain evidence="2">CGMCC 1.15480</strain>
    </source>
</reference>
<proteinExistence type="predicted"/>
<dbReference type="Proteomes" id="UP000597761">
    <property type="component" value="Unassembled WGS sequence"/>
</dbReference>